<dbReference type="EMBL" id="JAGRRH010000023">
    <property type="protein sequence ID" value="KAG7344136.1"/>
    <property type="molecule type" value="Genomic_DNA"/>
</dbReference>
<name>A0A9K3KIQ7_9STRA</name>
<proteinExistence type="predicted"/>
<gene>
    <name evidence="2" type="ORF">IV203_022144</name>
</gene>
<dbReference type="OrthoDB" id="5555409at2759"/>
<dbReference type="AlphaFoldDB" id="A0A9K3KIQ7"/>
<sequence length="245" mass="27943">MSSRLMSSGFGQSFRSVRHVAAAHQSHQLTFVRFGHSVRLIALQDLPFGKAYKGDVLTVKSGYARNYLIPKKMALYATPQNFERLKMVDPDVETEEQRIARLQRESSMSAGEEKYLKEADLLKKYLRNKMLKLWRNVDPNSIDVLHPGMVTAEHLREKLSKQLKIDLDDSENIHIFSSEGDGSSNTLQPMVFAELTDKKIQSMVEEYKPHDGPCSIEIKRLGEYLAKISLKGGYSVPLRFVVLQR</sequence>
<evidence type="ECO:0000313" key="2">
    <source>
        <dbReference type="EMBL" id="KAG7344136.1"/>
    </source>
</evidence>
<organism evidence="2 3">
    <name type="scientific">Nitzschia inconspicua</name>
    <dbReference type="NCBI Taxonomy" id="303405"/>
    <lineage>
        <taxon>Eukaryota</taxon>
        <taxon>Sar</taxon>
        <taxon>Stramenopiles</taxon>
        <taxon>Ochrophyta</taxon>
        <taxon>Bacillariophyta</taxon>
        <taxon>Bacillariophyceae</taxon>
        <taxon>Bacillariophycidae</taxon>
        <taxon>Bacillariales</taxon>
        <taxon>Bacillariaceae</taxon>
        <taxon>Nitzschia</taxon>
    </lineage>
</organism>
<evidence type="ECO:0000313" key="3">
    <source>
        <dbReference type="Proteomes" id="UP000693970"/>
    </source>
</evidence>
<accession>A0A9K3KIQ7</accession>
<reference evidence="2" key="2">
    <citation type="submission" date="2021-04" db="EMBL/GenBank/DDBJ databases">
        <authorList>
            <person name="Podell S."/>
        </authorList>
    </citation>
    <scope>NUCLEOTIDE SEQUENCE</scope>
    <source>
        <strain evidence="2">Hildebrandi</strain>
    </source>
</reference>
<keyword evidence="2" id="KW-0689">Ribosomal protein</keyword>
<dbReference type="GO" id="GO:0003735">
    <property type="term" value="F:structural constituent of ribosome"/>
    <property type="evidence" value="ECO:0007669"/>
    <property type="project" value="InterPro"/>
</dbReference>
<dbReference type="InterPro" id="IPR000244">
    <property type="entry name" value="Ribosomal_bL9"/>
</dbReference>
<keyword evidence="3" id="KW-1185">Reference proteome</keyword>
<protein>
    <submittedName>
        <fullName evidence="2">LSU ribosomal protein L9P</fullName>
    </submittedName>
</protein>
<dbReference type="Proteomes" id="UP000693970">
    <property type="component" value="Unassembled WGS sequence"/>
</dbReference>
<comment type="caution">
    <text evidence="2">The sequence shown here is derived from an EMBL/GenBank/DDBJ whole genome shotgun (WGS) entry which is preliminary data.</text>
</comment>
<dbReference type="PANTHER" id="PTHR21368">
    <property type="entry name" value="50S RIBOSOMAL PROTEIN L9"/>
    <property type="match status" value="1"/>
</dbReference>
<dbReference type="InterPro" id="IPR020070">
    <property type="entry name" value="Ribosomal_bL9_N"/>
</dbReference>
<dbReference type="GO" id="GO:0006412">
    <property type="term" value="P:translation"/>
    <property type="evidence" value="ECO:0007669"/>
    <property type="project" value="InterPro"/>
</dbReference>
<keyword evidence="2" id="KW-0687">Ribonucleoprotein</keyword>
<dbReference type="GO" id="GO:0005840">
    <property type="term" value="C:ribosome"/>
    <property type="evidence" value="ECO:0007669"/>
    <property type="project" value="UniProtKB-KW"/>
</dbReference>
<evidence type="ECO:0000259" key="1">
    <source>
        <dbReference type="Pfam" id="PF01281"/>
    </source>
</evidence>
<reference evidence="2" key="1">
    <citation type="journal article" date="2021" name="Sci. Rep.">
        <title>Diploid genomic architecture of Nitzschia inconspicua, an elite biomass production diatom.</title>
        <authorList>
            <person name="Oliver A."/>
            <person name="Podell S."/>
            <person name="Pinowska A."/>
            <person name="Traller J.C."/>
            <person name="Smith S.R."/>
            <person name="McClure R."/>
            <person name="Beliaev A."/>
            <person name="Bohutskyi P."/>
            <person name="Hill E.A."/>
            <person name="Rabines A."/>
            <person name="Zheng H."/>
            <person name="Allen L.Z."/>
            <person name="Kuo A."/>
            <person name="Grigoriev I.V."/>
            <person name="Allen A.E."/>
            <person name="Hazlebeck D."/>
            <person name="Allen E.E."/>
        </authorList>
    </citation>
    <scope>NUCLEOTIDE SEQUENCE</scope>
    <source>
        <strain evidence="2">Hildebrandi</strain>
    </source>
</reference>
<dbReference type="Pfam" id="PF01281">
    <property type="entry name" value="Ribosomal_L9_N"/>
    <property type="match status" value="1"/>
</dbReference>
<feature type="domain" description="Ribosomal protein L9" evidence="1">
    <location>
        <begin position="49"/>
        <end position="84"/>
    </location>
</feature>